<dbReference type="PANTHER" id="PTHR19353">
    <property type="entry name" value="FATTY ACID DESATURASE 2"/>
    <property type="match status" value="1"/>
</dbReference>
<proteinExistence type="predicted"/>
<dbReference type="Proteomes" id="UP001296993">
    <property type="component" value="Unassembled WGS sequence"/>
</dbReference>
<evidence type="ECO:0000313" key="2">
    <source>
        <dbReference type="EMBL" id="MBP2385839.1"/>
    </source>
</evidence>
<dbReference type="RefSeq" id="WP_209996790.1">
    <property type="nucleotide sequence ID" value="NZ_BAAAJY010000003.1"/>
</dbReference>
<reference evidence="2 3" key="1">
    <citation type="submission" date="2021-03" db="EMBL/GenBank/DDBJ databases">
        <title>Sequencing the genomes of 1000 actinobacteria strains.</title>
        <authorList>
            <person name="Klenk H.-P."/>
        </authorList>
    </citation>
    <scope>NUCLEOTIDE SEQUENCE [LARGE SCALE GENOMIC DNA]</scope>
    <source>
        <strain evidence="2 3">DSM 15797</strain>
    </source>
</reference>
<keyword evidence="3" id="KW-1185">Reference proteome</keyword>
<dbReference type="InterPro" id="IPR005804">
    <property type="entry name" value="FA_desaturase_dom"/>
</dbReference>
<comment type="caution">
    <text evidence="2">The sequence shown here is derived from an EMBL/GenBank/DDBJ whole genome shotgun (WGS) entry which is preliminary data.</text>
</comment>
<sequence>MNLSRNIKDGPLVRFLMGGLRYQIEHYLFPVAPRPSLPALRKLVREYCSQYDIPYTERTLCDASTTVVTYLNQIGVKNRDPYVCPLVQRYRG</sequence>
<gene>
    <name evidence="2" type="ORF">JOF47_001350</name>
</gene>
<dbReference type="EMBL" id="JAGIOF010000001">
    <property type="protein sequence ID" value="MBP2385839.1"/>
    <property type="molecule type" value="Genomic_DNA"/>
</dbReference>
<name>A0ABS4XDV7_9MICC</name>
<feature type="domain" description="Fatty acid desaturase" evidence="1">
    <location>
        <begin position="4"/>
        <end position="58"/>
    </location>
</feature>
<dbReference type="PANTHER" id="PTHR19353:SF19">
    <property type="entry name" value="DELTA(5) FATTY ACID DESATURASE C-RELATED"/>
    <property type="match status" value="1"/>
</dbReference>
<evidence type="ECO:0000313" key="3">
    <source>
        <dbReference type="Proteomes" id="UP001296993"/>
    </source>
</evidence>
<accession>A0ABS4XDV7</accession>
<protein>
    <submittedName>
        <fullName evidence="2">Fatty acid desaturase</fullName>
    </submittedName>
</protein>
<evidence type="ECO:0000259" key="1">
    <source>
        <dbReference type="Pfam" id="PF00487"/>
    </source>
</evidence>
<organism evidence="2 3">
    <name type="scientific">Paeniglutamicibacter kerguelensis</name>
    <dbReference type="NCBI Taxonomy" id="254788"/>
    <lineage>
        <taxon>Bacteria</taxon>
        <taxon>Bacillati</taxon>
        <taxon>Actinomycetota</taxon>
        <taxon>Actinomycetes</taxon>
        <taxon>Micrococcales</taxon>
        <taxon>Micrococcaceae</taxon>
        <taxon>Paeniglutamicibacter</taxon>
    </lineage>
</organism>
<dbReference type="Pfam" id="PF00487">
    <property type="entry name" value="FA_desaturase"/>
    <property type="match status" value="1"/>
</dbReference>
<dbReference type="InterPro" id="IPR012171">
    <property type="entry name" value="Fatty_acid_desaturase"/>
</dbReference>